<comment type="caution">
    <text evidence="1">The sequence shown here is derived from an EMBL/GenBank/DDBJ whole genome shotgun (WGS) entry which is preliminary data.</text>
</comment>
<evidence type="ECO:0000313" key="2">
    <source>
        <dbReference type="Proteomes" id="UP001054945"/>
    </source>
</evidence>
<proteinExistence type="predicted"/>
<dbReference type="AlphaFoldDB" id="A0AAV4QFC1"/>
<evidence type="ECO:0000313" key="1">
    <source>
        <dbReference type="EMBL" id="GIY07825.1"/>
    </source>
</evidence>
<dbReference type="EMBL" id="BPLR01006161">
    <property type="protein sequence ID" value="GIY07825.1"/>
    <property type="molecule type" value="Genomic_DNA"/>
</dbReference>
<protein>
    <submittedName>
        <fullName evidence="1">Uncharacterized protein</fullName>
    </submittedName>
</protein>
<keyword evidence="2" id="KW-1185">Reference proteome</keyword>
<dbReference type="Proteomes" id="UP001054945">
    <property type="component" value="Unassembled WGS sequence"/>
</dbReference>
<name>A0AAV4QFC1_CAEEX</name>
<sequence length="262" mass="29194">MCSANGKSSLYRVLLVHTEGILENNYLRGNVVVVVSPVCESYFFAFKTTHVGGLLPTPLIRTKIQRSTHLNTPRLLFPGINLPSHTTRRCGKLFKVHIVGTVYHTKVPPLRFCGPFKNTLRKIQLFAFYSSSSHSSHPCKSKDLPILKTQLHLFSGNKLPSLDYKPGDAENFSSNGWKFYRHCKLSPTAAVKIKVGATCLFWGGIFPCWGGKLTMCSADGKSLLVHTEILRTITCEETLLLLSPRVQELFLCFLKTTHAGGQ</sequence>
<gene>
    <name evidence="1" type="ORF">CEXT_315141</name>
</gene>
<accession>A0AAV4QFC1</accession>
<reference evidence="1 2" key="1">
    <citation type="submission" date="2021-06" db="EMBL/GenBank/DDBJ databases">
        <title>Caerostris extrusa draft genome.</title>
        <authorList>
            <person name="Kono N."/>
            <person name="Arakawa K."/>
        </authorList>
    </citation>
    <scope>NUCLEOTIDE SEQUENCE [LARGE SCALE GENOMIC DNA]</scope>
</reference>
<organism evidence="1 2">
    <name type="scientific">Caerostris extrusa</name>
    <name type="common">Bark spider</name>
    <name type="synonym">Caerostris bankana</name>
    <dbReference type="NCBI Taxonomy" id="172846"/>
    <lineage>
        <taxon>Eukaryota</taxon>
        <taxon>Metazoa</taxon>
        <taxon>Ecdysozoa</taxon>
        <taxon>Arthropoda</taxon>
        <taxon>Chelicerata</taxon>
        <taxon>Arachnida</taxon>
        <taxon>Araneae</taxon>
        <taxon>Araneomorphae</taxon>
        <taxon>Entelegynae</taxon>
        <taxon>Araneoidea</taxon>
        <taxon>Araneidae</taxon>
        <taxon>Caerostris</taxon>
    </lineage>
</organism>